<dbReference type="Gene3D" id="3.30.565.10">
    <property type="entry name" value="Histidine kinase-like ATPase, C-terminal domain"/>
    <property type="match status" value="1"/>
</dbReference>
<evidence type="ECO:0000256" key="7">
    <source>
        <dbReference type="ARBA" id="ARBA00022679"/>
    </source>
</evidence>
<dbReference type="SUPFAM" id="SSF55874">
    <property type="entry name" value="ATPase domain of HSP90 chaperone/DNA topoisomerase II/histidine kinase"/>
    <property type="match status" value="1"/>
</dbReference>
<dbReference type="PROSITE" id="PS50885">
    <property type="entry name" value="HAMP"/>
    <property type="match status" value="1"/>
</dbReference>
<name>A0AAV5NSL2_9VIBR</name>
<evidence type="ECO:0000256" key="3">
    <source>
        <dbReference type="ARBA" id="ARBA00012438"/>
    </source>
</evidence>
<dbReference type="Proteomes" id="UP001156690">
    <property type="component" value="Unassembled WGS sequence"/>
</dbReference>
<keyword evidence="6" id="KW-0597">Phosphoprotein</keyword>
<evidence type="ECO:0000256" key="13">
    <source>
        <dbReference type="ARBA" id="ARBA00023012"/>
    </source>
</evidence>
<evidence type="ECO:0000256" key="8">
    <source>
        <dbReference type="ARBA" id="ARBA00022692"/>
    </source>
</evidence>
<keyword evidence="4" id="KW-1003">Cell membrane</keyword>
<gene>
    <name evidence="19" type="ORF">GCM10007932_25870</name>
</gene>
<dbReference type="GO" id="GO:0000155">
    <property type="term" value="F:phosphorelay sensor kinase activity"/>
    <property type="evidence" value="ECO:0007669"/>
    <property type="project" value="InterPro"/>
</dbReference>
<feature type="domain" description="HAMP" evidence="18">
    <location>
        <begin position="352"/>
        <end position="404"/>
    </location>
</feature>
<feature type="domain" description="Histidine kinase" evidence="17">
    <location>
        <begin position="452"/>
        <end position="666"/>
    </location>
</feature>
<dbReference type="InterPro" id="IPR036097">
    <property type="entry name" value="HisK_dim/P_sf"/>
</dbReference>
<keyword evidence="7" id="KW-0808">Transferase</keyword>
<sequence length="666" mass="74314">MKKRHSIALRIFALFMALGCLAIGMVVSNVVTLQHLASSSETWGQKQLPVMVAAAKFAELGGQITTDATHLALAKSASALQEANQSLQNTLPKLSSLDPQKLSPKHHQEMQRLASELKENIRKIYANTEQKLLIQERQQQLRQQLYWTQIDFVDEVIPLTEESQFNLGLLMDKLEKSQVLSKSEFASLQFESNSQSQLLKLEADVNLVLDLLQRVSLFSSQTDILAAQSMIDETMVTIYQQISALKPLPSTVTIRQIASQLNDHVTGSNTPIQRALRVLSLDEGNQELLAQNRALIQSIRQFISEAVREAEAQATNTASSITDIVNTSRTQLNVTIGTIAILTIFVALYLKNQLLSRLATVLRSMRHLAQGELQTPLKIAGQDEVASLAHATNVFNQTARQLRQRTSALEEKNHQLLDEIEQRQQAENNLKETQEELVQAAKLAVLGQLTSGIVHEFSQPLAAIRSNSYLASQYLSKQQPEQALEKLDRIDRITDRATKLCQHLKSFARKTDDVTQRTYVYKAVINAIDLFTESLPEDWVTIDIATDLCVRANEIRLEQVLVNAISNSLDAIQQRLGDDEFHPSISISANQSTDWINLCITDNGCGMNQEQIDQIFEPFFTTKEVGSGLGLGMSITHNIIQDFGGTIFVQSEMNKGTEVMVCLKPM</sequence>
<dbReference type="EC" id="2.7.13.3" evidence="3"/>
<dbReference type="SMART" id="SM00388">
    <property type="entry name" value="HisKA"/>
    <property type="match status" value="1"/>
</dbReference>
<evidence type="ECO:0000259" key="18">
    <source>
        <dbReference type="PROSITE" id="PS50885"/>
    </source>
</evidence>
<evidence type="ECO:0000256" key="15">
    <source>
        <dbReference type="ARBA" id="ARBA00073143"/>
    </source>
</evidence>
<dbReference type="CDD" id="cd00075">
    <property type="entry name" value="HATPase"/>
    <property type="match status" value="1"/>
</dbReference>
<dbReference type="Gene3D" id="6.10.340.10">
    <property type="match status" value="1"/>
</dbReference>
<proteinExistence type="predicted"/>
<dbReference type="InterPro" id="IPR003661">
    <property type="entry name" value="HisK_dim/P_dom"/>
</dbReference>
<evidence type="ECO:0000313" key="19">
    <source>
        <dbReference type="EMBL" id="GLQ73227.1"/>
    </source>
</evidence>
<dbReference type="EMBL" id="BSNX01000030">
    <property type="protein sequence ID" value="GLQ73227.1"/>
    <property type="molecule type" value="Genomic_DNA"/>
</dbReference>
<keyword evidence="13" id="KW-0902">Two-component regulatory system</keyword>
<keyword evidence="16" id="KW-0175">Coiled coil</keyword>
<dbReference type="SUPFAM" id="SSF47384">
    <property type="entry name" value="Homodimeric domain of signal transducing histidine kinase"/>
    <property type="match status" value="1"/>
</dbReference>
<evidence type="ECO:0000256" key="16">
    <source>
        <dbReference type="SAM" id="Coils"/>
    </source>
</evidence>
<keyword evidence="5" id="KW-0997">Cell inner membrane</keyword>
<comment type="caution">
    <text evidence="19">The sequence shown here is derived from an EMBL/GenBank/DDBJ whole genome shotgun (WGS) entry which is preliminary data.</text>
</comment>
<evidence type="ECO:0000259" key="17">
    <source>
        <dbReference type="PROSITE" id="PS50109"/>
    </source>
</evidence>
<dbReference type="GO" id="GO:0005524">
    <property type="term" value="F:ATP binding"/>
    <property type="evidence" value="ECO:0007669"/>
    <property type="project" value="UniProtKB-KW"/>
</dbReference>
<keyword evidence="14" id="KW-0472">Membrane</keyword>
<dbReference type="InterPro" id="IPR003660">
    <property type="entry name" value="HAMP_dom"/>
</dbReference>
<dbReference type="PANTHER" id="PTHR43065">
    <property type="entry name" value="SENSOR HISTIDINE KINASE"/>
    <property type="match status" value="1"/>
</dbReference>
<dbReference type="PROSITE" id="PS50109">
    <property type="entry name" value="HIS_KIN"/>
    <property type="match status" value="1"/>
</dbReference>
<dbReference type="InterPro" id="IPR005467">
    <property type="entry name" value="His_kinase_dom"/>
</dbReference>
<evidence type="ECO:0000256" key="5">
    <source>
        <dbReference type="ARBA" id="ARBA00022519"/>
    </source>
</evidence>
<protein>
    <recommendedName>
        <fullName evidence="15">C4-dicarboxylate transport sensor protein DctB</fullName>
        <ecNumber evidence="3">2.7.13.3</ecNumber>
    </recommendedName>
</protein>
<dbReference type="RefSeq" id="WP_126609112.1">
    <property type="nucleotide sequence ID" value="NZ_AP025144.1"/>
</dbReference>
<comment type="catalytic activity">
    <reaction evidence="1">
        <text>ATP + protein L-histidine = ADP + protein N-phospho-L-histidine.</text>
        <dbReference type="EC" id="2.7.13.3"/>
    </reaction>
</comment>
<evidence type="ECO:0000313" key="20">
    <source>
        <dbReference type="Proteomes" id="UP001156690"/>
    </source>
</evidence>
<dbReference type="InterPro" id="IPR036890">
    <property type="entry name" value="HATPase_C_sf"/>
</dbReference>
<keyword evidence="8" id="KW-0812">Transmembrane</keyword>
<feature type="coiled-coil region" evidence="16">
    <location>
        <begin position="399"/>
        <end position="443"/>
    </location>
</feature>
<evidence type="ECO:0000256" key="1">
    <source>
        <dbReference type="ARBA" id="ARBA00000085"/>
    </source>
</evidence>
<dbReference type="SMART" id="SM00387">
    <property type="entry name" value="HATPase_c"/>
    <property type="match status" value="1"/>
</dbReference>
<keyword evidence="12" id="KW-1133">Transmembrane helix</keyword>
<dbReference type="SMART" id="SM00304">
    <property type="entry name" value="HAMP"/>
    <property type="match status" value="1"/>
</dbReference>
<dbReference type="PRINTS" id="PR00344">
    <property type="entry name" value="BCTRLSENSOR"/>
</dbReference>
<evidence type="ECO:0000256" key="14">
    <source>
        <dbReference type="ARBA" id="ARBA00023136"/>
    </source>
</evidence>
<dbReference type="Gene3D" id="1.20.58.920">
    <property type="match status" value="1"/>
</dbReference>
<evidence type="ECO:0000256" key="6">
    <source>
        <dbReference type="ARBA" id="ARBA00022553"/>
    </source>
</evidence>
<evidence type="ECO:0000256" key="9">
    <source>
        <dbReference type="ARBA" id="ARBA00022741"/>
    </source>
</evidence>
<keyword evidence="9" id="KW-0547">Nucleotide-binding</keyword>
<dbReference type="GO" id="GO:0005886">
    <property type="term" value="C:plasma membrane"/>
    <property type="evidence" value="ECO:0007669"/>
    <property type="project" value="UniProtKB-SubCell"/>
</dbReference>
<dbReference type="Pfam" id="PF02518">
    <property type="entry name" value="HATPase_c"/>
    <property type="match status" value="1"/>
</dbReference>
<dbReference type="FunFam" id="1.10.287.130:FF:000049">
    <property type="entry name" value="C4-dicarboxylate transport sensor protein DctB"/>
    <property type="match status" value="1"/>
</dbReference>
<dbReference type="CDD" id="cd06225">
    <property type="entry name" value="HAMP"/>
    <property type="match status" value="1"/>
</dbReference>
<accession>A0AAV5NSL2</accession>
<evidence type="ECO:0000256" key="11">
    <source>
        <dbReference type="ARBA" id="ARBA00022840"/>
    </source>
</evidence>
<evidence type="ECO:0000256" key="12">
    <source>
        <dbReference type="ARBA" id="ARBA00022989"/>
    </source>
</evidence>
<keyword evidence="20" id="KW-1185">Reference proteome</keyword>
<keyword evidence="10" id="KW-0418">Kinase</keyword>
<comment type="subcellular location">
    <subcellularLocation>
        <location evidence="2">Cell inner membrane</location>
        <topology evidence="2">Multi-pass membrane protein</topology>
    </subcellularLocation>
</comment>
<dbReference type="InterPro" id="IPR004358">
    <property type="entry name" value="Sig_transdc_His_kin-like_C"/>
</dbReference>
<reference evidence="20" key="1">
    <citation type="journal article" date="2019" name="Int. J. Syst. Evol. Microbiol.">
        <title>The Global Catalogue of Microorganisms (GCM) 10K type strain sequencing project: providing services to taxonomists for standard genome sequencing and annotation.</title>
        <authorList>
            <consortium name="The Broad Institute Genomics Platform"/>
            <consortium name="The Broad Institute Genome Sequencing Center for Infectious Disease"/>
            <person name="Wu L."/>
            <person name="Ma J."/>
        </authorList>
    </citation>
    <scope>NUCLEOTIDE SEQUENCE [LARGE SCALE GENOMIC DNA]</scope>
    <source>
        <strain evidence="20">NBRC 15640</strain>
    </source>
</reference>
<keyword evidence="11" id="KW-0067">ATP-binding</keyword>
<evidence type="ECO:0000256" key="2">
    <source>
        <dbReference type="ARBA" id="ARBA00004429"/>
    </source>
</evidence>
<dbReference type="InterPro" id="IPR038188">
    <property type="entry name" value="TorS_sensor_sf"/>
</dbReference>
<dbReference type="Pfam" id="PF00672">
    <property type="entry name" value="HAMP"/>
    <property type="match status" value="1"/>
</dbReference>
<dbReference type="PANTHER" id="PTHR43065:SF46">
    <property type="entry name" value="C4-DICARBOXYLATE TRANSPORT SENSOR PROTEIN DCTB"/>
    <property type="match status" value="1"/>
</dbReference>
<organism evidence="19 20">
    <name type="scientific">Vibrio penaeicida</name>
    <dbReference type="NCBI Taxonomy" id="104609"/>
    <lineage>
        <taxon>Bacteria</taxon>
        <taxon>Pseudomonadati</taxon>
        <taxon>Pseudomonadota</taxon>
        <taxon>Gammaproteobacteria</taxon>
        <taxon>Vibrionales</taxon>
        <taxon>Vibrionaceae</taxon>
        <taxon>Vibrio</taxon>
    </lineage>
</organism>
<dbReference type="CDD" id="cd00082">
    <property type="entry name" value="HisKA"/>
    <property type="match status" value="1"/>
</dbReference>
<dbReference type="InterPro" id="IPR003594">
    <property type="entry name" value="HATPase_dom"/>
</dbReference>
<dbReference type="Pfam" id="PF00512">
    <property type="entry name" value="HisKA"/>
    <property type="match status" value="1"/>
</dbReference>
<evidence type="ECO:0000256" key="10">
    <source>
        <dbReference type="ARBA" id="ARBA00022777"/>
    </source>
</evidence>
<dbReference type="AlphaFoldDB" id="A0AAV5NSL2"/>
<dbReference type="Gene3D" id="1.10.287.130">
    <property type="match status" value="1"/>
</dbReference>
<evidence type="ECO:0000256" key="4">
    <source>
        <dbReference type="ARBA" id="ARBA00022475"/>
    </source>
</evidence>